<sequence>MLGESDVSIAQLSDWPSRSERCKPILRALARRPDTAVWTHKNSFPTLFQGSHAQASQFPAVLALLKEVSSHIPTSSQFPLSHAHPSSLLVSLVSLQLLPSQSSAQGGTRLTPVTGIDPEI</sequence>
<accession>A0AAE1AGQ3</accession>
<dbReference type="EMBL" id="JAWDGP010001864">
    <property type="protein sequence ID" value="KAK3787505.1"/>
    <property type="molecule type" value="Genomic_DNA"/>
</dbReference>
<dbReference type="AlphaFoldDB" id="A0AAE1AGQ3"/>
<protein>
    <submittedName>
        <fullName evidence="1">Uncharacterized protein</fullName>
    </submittedName>
</protein>
<organism evidence="1 2">
    <name type="scientific">Elysia crispata</name>
    <name type="common">lettuce slug</name>
    <dbReference type="NCBI Taxonomy" id="231223"/>
    <lineage>
        <taxon>Eukaryota</taxon>
        <taxon>Metazoa</taxon>
        <taxon>Spiralia</taxon>
        <taxon>Lophotrochozoa</taxon>
        <taxon>Mollusca</taxon>
        <taxon>Gastropoda</taxon>
        <taxon>Heterobranchia</taxon>
        <taxon>Euthyneura</taxon>
        <taxon>Panpulmonata</taxon>
        <taxon>Sacoglossa</taxon>
        <taxon>Placobranchoidea</taxon>
        <taxon>Plakobranchidae</taxon>
        <taxon>Elysia</taxon>
    </lineage>
</organism>
<dbReference type="Proteomes" id="UP001283361">
    <property type="component" value="Unassembled WGS sequence"/>
</dbReference>
<evidence type="ECO:0000313" key="2">
    <source>
        <dbReference type="Proteomes" id="UP001283361"/>
    </source>
</evidence>
<name>A0AAE1AGQ3_9GAST</name>
<comment type="caution">
    <text evidence="1">The sequence shown here is derived from an EMBL/GenBank/DDBJ whole genome shotgun (WGS) entry which is preliminary data.</text>
</comment>
<gene>
    <name evidence="1" type="ORF">RRG08_025767</name>
</gene>
<keyword evidence="2" id="KW-1185">Reference proteome</keyword>
<reference evidence="1" key="1">
    <citation type="journal article" date="2023" name="G3 (Bethesda)">
        <title>A reference genome for the long-term kleptoplast-retaining sea slug Elysia crispata morphotype clarki.</title>
        <authorList>
            <person name="Eastman K.E."/>
            <person name="Pendleton A.L."/>
            <person name="Shaikh M.A."/>
            <person name="Suttiyut T."/>
            <person name="Ogas R."/>
            <person name="Tomko P."/>
            <person name="Gavelis G."/>
            <person name="Widhalm J.R."/>
            <person name="Wisecaver J.H."/>
        </authorList>
    </citation>
    <scope>NUCLEOTIDE SEQUENCE</scope>
    <source>
        <strain evidence="1">ECLA1</strain>
    </source>
</reference>
<proteinExistence type="predicted"/>
<evidence type="ECO:0000313" key="1">
    <source>
        <dbReference type="EMBL" id="KAK3787505.1"/>
    </source>
</evidence>